<comment type="caution">
    <text evidence="1">The sequence shown here is derived from an EMBL/GenBank/DDBJ whole genome shotgun (WGS) entry which is preliminary data.</text>
</comment>
<dbReference type="Proteomes" id="UP000029224">
    <property type="component" value="Unassembled WGS sequence"/>
</dbReference>
<protein>
    <submittedName>
        <fullName evidence="1">Glutamate decarboxylase</fullName>
        <ecNumber evidence="1">4.1.1.15</ecNumber>
    </submittedName>
</protein>
<sequence>MRILVRHGFSRDMADLLISDLQHCVDFFGKHPVVNGSDADESSNFNHG</sequence>
<gene>
    <name evidence="1" type="ORF">JCM19240_5007</name>
</gene>
<dbReference type="EC" id="4.1.1.15" evidence="1"/>
<name>A0A090SV69_9VIBR</name>
<dbReference type="AlphaFoldDB" id="A0A090SV69"/>
<organism evidence="1 2">
    <name type="scientific">Vibrio maritimus</name>
    <dbReference type="NCBI Taxonomy" id="990268"/>
    <lineage>
        <taxon>Bacteria</taxon>
        <taxon>Pseudomonadati</taxon>
        <taxon>Pseudomonadota</taxon>
        <taxon>Gammaproteobacteria</taxon>
        <taxon>Vibrionales</taxon>
        <taxon>Vibrionaceae</taxon>
        <taxon>Vibrio</taxon>
    </lineage>
</organism>
<proteinExistence type="predicted"/>
<keyword evidence="2" id="KW-1185">Reference proteome</keyword>
<keyword evidence="1" id="KW-0456">Lyase</keyword>
<reference evidence="1 2" key="2">
    <citation type="submission" date="2014-09" db="EMBL/GenBank/DDBJ databases">
        <authorList>
            <consortium name="NBRP consortium"/>
            <person name="Sawabe T."/>
            <person name="Meirelles P."/>
            <person name="Nakanishi M."/>
            <person name="Sayaka M."/>
            <person name="Hattori M."/>
            <person name="Ohkuma M."/>
        </authorList>
    </citation>
    <scope>NUCLEOTIDE SEQUENCE [LARGE SCALE GENOMIC DNA]</scope>
    <source>
        <strain evidence="1 2">JCM 19240</strain>
    </source>
</reference>
<dbReference type="GO" id="GO:0004351">
    <property type="term" value="F:glutamate decarboxylase activity"/>
    <property type="evidence" value="ECO:0007669"/>
    <property type="project" value="UniProtKB-EC"/>
</dbReference>
<reference evidence="1 2" key="1">
    <citation type="submission" date="2014-09" db="EMBL/GenBank/DDBJ databases">
        <title>Vibrio maritimus JCM 19240. (C210) whole genome shotgun sequence.</title>
        <authorList>
            <person name="Sawabe T."/>
            <person name="Meirelles P."/>
            <person name="Nakanishi M."/>
            <person name="Sayaka M."/>
            <person name="Hattori M."/>
            <person name="Ohkuma M."/>
        </authorList>
    </citation>
    <scope>NUCLEOTIDE SEQUENCE [LARGE SCALE GENOMIC DNA]</scope>
    <source>
        <strain evidence="1 2">JCM 19240</strain>
    </source>
</reference>
<evidence type="ECO:0000313" key="1">
    <source>
        <dbReference type="EMBL" id="GAL31576.1"/>
    </source>
</evidence>
<dbReference type="EMBL" id="BBMT01000001">
    <property type="protein sequence ID" value="GAL31576.1"/>
    <property type="molecule type" value="Genomic_DNA"/>
</dbReference>
<accession>A0A090SV69</accession>
<dbReference type="Gene3D" id="3.90.1150.160">
    <property type="match status" value="1"/>
</dbReference>
<evidence type="ECO:0000313" key="2">
    <source>
        <dbReference type="Proteomes" id="UP000029224"/>
    </source>
</evidence>